<dbReference type="AlphaFoldDB" id="A0A6B1DW24"/>
<dbReference type="InterPro" id="IPR012296">
    <property type="entry name" value="Nuclease_put_TT1808"/>
</dbReference>
<dbReference type="Pfam" id="PF05685">
    <property type="entry name" value="Uma2"/>
    <property type="match status" value="1"/>
</dbReference>
<gene>
    <name evidence="2" type="ORF">F4Y08_14680</name>
</gene>
<dbReference type="InterPro" id="IPR008538">
    <property type="entry name" value="Uma2"/>
</dbReference>
<keyword evidence="2" id="KW-0540">Nuclease</keyword>
<keyword evidence="2" id="KW-0255">Endonuclease</keyword>
<feature type="domain" description="Putative restriction endonuclease" evidence="1">
    <location>
        <begin position="94"/>
        <end position="273"/>
    </location>
</feature>
<dbReference type="SUPFAM" id="SSF52980">
    <property type="entry name" value="Restriction endonuclease-like"/>
    <property type="match status" value="1"/>
</dbReference>
<dbReference type="Gene3D" id="3.90.1570.10">
    <property type="entry name" value="tt1808, chain A"/>
    <property type="match status" value="1"/>
</dbReference>
<evidence type="ECO:0000259" key="1">
    <source>
        <dbReference type="Pfam" id="PF05685"/>
    </source>
</evidence>
<dbReference type="EMBL" id="VXPY01000101">
    <property type="protein sequence ID" value="MYD91551.1"/>
    <property type="molecule type" value="Genomic_DNA"/>
</dbReference>
<keyword evidence="2" id="KW-0378">Hydrolase</keyword>
<dbReference type="CDD" id="cd06260">
    <property type="entry name" value="DUF820-like"/>
    <property type="match status" value="1"/>
</dbReference>
<accession>A0A6B1DW24</accession>
<organism evidence="2">
    <name type="scientific">Caldilineaceae bacterium SB0662_bin_9</name>
    <dbReference type="NCBI Taxonomy" id="2605258"/>
    <lineage>
        <taxon>Bacteria</taxon>
        <taxon>Bacillati</taxon>
        <taxon>Chloroflexota</taxon>
        <taxon>Caldilineae</taxon>
        <taxon>Caldilineales</taxon>
        <taxon>Caldilineaceae</taxon>
    </lineage>
</organism>
<comment type="caution">
    <text evidence="2">The sequence shown here is derived from an EMBL/GenBank/DDBJ whole genome shotgun (WGS) entry which is preliminary data.</text>
</comment>
<sequence length="390" mass="44021">MAVVEVRERPPGTADVNGKEQVAAPEVPIAVKDPYMTRAQREELIALRRDHVAEWQTSLEQLPHFNPAYPYDIAHEYDLDWTTDPDYSHDAVTRLEFNEDGTVSPEKPKNRFLNVAMLTTLLAALGRRVVLEPRLHFGPEQGAAAGLYTKLRKPSIQVEPDLAVLAPGTVLSDRQIWDTSYDIDVTAGHPVPALVGELLSNSTAARDLGSKRRLYEHLGIAEYVLCDVLGSLLDPEAPDAPPGMVVYRLEDGIYRESRVAGTDPAVFRSDVLGGLVRLLPPRDPVQARQDFRFQWWDEAQRRWRDTRTDEEQEREQAGQERTQLAVALLEAHLGSMLPPADLDRITTHWHRHGPPDNVQDRILQVWQAPHAWQALLRPDEPDHTPPPRGR</sequence>
<protein>
    <submittedName>
        <fullName evidence="2">Uma2 family endonuclease</fullName>
    </submittedName>
</protein>
<name>A0A6B1DW24_9CHLR</name>
<dbReference type="InterPro" id="IPR011335">
    <property type="entry name" value="Restrct_endonuc-II-like"/>
</dbReference>
<evidence type="ECO:0000313" key="2">
    <source>
        <dbReference type="EMBL" id="MYD91551.1"/>
    </source>
</evidence>
<dbReference type="GO" id="GO:0004519">
    <property type="term" value="F:endonuclease activity"/>
    <property type="evidence" value="ECO:0007669"/>
    <property type="project" value="UniProtKB-KW"/>
</dbReference>
<reference evidence="2" key="1">
    <citation type="submission" date="2019-09" db="EMBL/GenBank/DDBJ databases">
        <title>Characterisation of the sponge microbiome using genome-centric metagenomics.</title>
        <authorList>
            <person name="Engelberts J.P."/>
            <person name="Robbins S.J."/>
            <person name="De Goeij J.M."/>
            <person name="Aranda M."/>
            <person name="Bell S.C."/>
            <person name="Webster N.S."/>
        </authorList>
    </citation>
    <scope>NUCLEOTIDE SEQUENCE</scope>
    <source>
        <strain evidence="2">SB0662_bin_9</strain>
    </source>
</reference>
<proteinExistence type="predicted"/>